<sequence>TVAEGVGGFEAENQIADRSCVHQGLLRQNGEEWAEGLCTICRCESGDVNCRQKECPPILCSGPTRIPLGECCPICEVPEPVVVVPV</sequence>
<proteinExistence type="predicted"/>
<dbReference type="Gene3D" id="6.20.200.20">
    <property type="match status" value="1"/>
</dbReference>
<gene>
    <name evidence="1" type="ORF">CTOB1V02_LOCUS15035</name>
</gene>
<feature type="non-terminal residue" evidence="1">
    <location>
        <position position="1"/>
    </location>
</feature>
<accession>A0A7R8WYD0</accession>
<organism evidence="1">
    <name type="scientific">Cyprideis torosa</name>
    <dbReference type="NCBI Taxonomy" id="163714"/>
    <lineage>
        <taxon>Eukaryota</taxon>
        <taxon>Metazoa</taxon>
        <taxon>Ecdysozoa</taxon>
        <taxon>Arthropoda</taxon>
        <taxon>Crustacea</taxon>
        <taxon>Oligostraca</taxon>
        <taxon>Ostracoda</taxon>
        <taxon>Podocopa</taxon>
        <taxon>Podocopida</taxon>
        <taxon>Cytherocopina</taxon>
        <taxon>Cytheroidea</taxon>
        <taxon>Cytherideidae</taxon>
        <taxon>Cyprideis</taxon>
    </lineage>
</organism>
<dbReference type="Pfam" id="PF00093">
    <property type="entry name" value="VWC"/>
    <property type="match status" value="1"/>
</dbReference>
<dbReference type="PANTHER" id="PTHR46439">
    <property type="entry name" value="CYSTEINE-RICH MOTOR NEURON 1 PROTEIN"/>
    <property type="match status" value="1"/>
</dbReference>
<dbReference type="AlphaFoldDB" id="A0A7R8WYD0"/>
<dbReference type="OrthoDB" id="430044at2759"/>
<dbReference type="EMBL" id="OB685856">
    <property type="protein sequence ID" value="CAD7237220.1"/>
    <property type="molecule type" value="Genomic_DNA"/>
</dbReference>
<dbReference type="PANTHER" id="PTHR46439:SF1">
    <property type="entry name" value="CYSTEINE-RICH MOTOR NEURON 1 PROTEIN"/>
    <property type="match status" value="1"/>
</dbReference>
<evidence type="ECO:0000313" key="1">
    <source>
        <dbReference type="EMBL" id="CAD7237220.1"/>
    </source>
</evidence>
<feature type="non-terminal residue" evidence="1">
    <location>
        <position position="86"/>
    </location>
</feature>
<dbReference type="InterPro" id="IPR052624">
    <property type="entry name" value="CRIM1"/>
</dbReference>
<dbReference type="SMART" id="SM00214">
    <property type="entry name" value="VWC"/>
    <property type="match status" value="1"/>
</dbReference>
<protein>
    <submittedName>
        <fullName evidence="1">Uncharacterized protein</fullName>
    </submittedName>
</protein>
<dbReference type="SUPFAM" id="SSF57603">
    <property type="entry name" value="FnI-like domain"/>
    <property type="match status" value="1"/>
</dbReference>
<dbReference type="PROSITE" id="PS01208">
    <property type="entry name" value="VWFC_1"/>
    <property type="match status" value="1"/>
</dbReference>
<name>A0A7R8WYD0_9CRUS</name>
<reference evidence="1" key="1">
    <citation type="submission" date="2020-11" db="EMBL/GenBank/DDBJ databases">
        <authorList>
            <person name="Tran Van P."/>
        </authorList>
    </citation>
    <scope>NUCLEOTIDE SEQUENCE</scope>
</reference>
<dbReference type="GO" id="GO:0005886">
    <property type="term" value="C:plasma membrane"/>
    <property type="evidence" value="ECO:0007669"/>
    <property type="project" value="TreeGrafter"/>
</dbReference>
<dbReference type="PROSITE" id="PS50184">
    <property type="entry name" value="VWFC_2"/>
    <property type="match status" value="1"/>
</dbReference>
<dbReference type="InterPro" id="IPR001007">
    <property type="entry name" value="VWF_dom"/>
</dbReference>